<evidence type="ECO:0000256" key="8">
    <source>
        <dbReference type="ARBA" id="ARBA00023125"/>
    </source>
</evidence>
<evidence type="ECO:0000256" key="4">
    <source>
        <dbReference type="ARBA" id="ARBA00022741"/>
    </source>
</evidence>
<keyword evidence="7 11" id="KW-0799">Topoisomerase</keyword>
<dbReference type="GO" id="GO:0006261">
    <property type="term" value="P:DNA-templated DNA replication"/>
    <property type="evidence" value="ECO:0007669"/>
    <property type="project" value="UniProtKB-UniRule"/>
</dbReference>
<dbReference type="GO" id="GO:0005524">
    <property type="term" value="F:ATP binding"/>
    <property type="evidence" value="ECO:0007669"/>
    <property type="project" value="UniProtKB-UniRule"/>
</dbReference>
<evidence type="ECO:0000256" key="2">
    <source>
        <dbReference type="ARBA" id="ARBA00010708"/>
    </source>
</evidence>
<dbReference type="FunFam" id="3.30.230.10:FF:000005">
    <property type="entry name" value="DNA gyrase subunit B"/>
    <property type="match status" value="1"/>
</dbReference>
<keyword evidence="5 11" id="KW-0067">ATP-binding</keyword>
<dbReference type="InterPro" id="IPR013759">
    <property type="entry name" value="Topo_IIA_B_C"/>
</dbReference>
<dbReference type="STRING" id="1385511.GCA_000425225_03345"/>
<feature type="binding site" evidence="11">
    <location>
        <position position="503"/>
    </location>
    <ligand>
        <name>Mg(2+)</name>
        <dbReference type="ChEBI" id="CHEBI:18420"/>
        <label>2</label>
    </ligand>
</feature>
<dbReference type="InterPro" id="IPR014721">
    <property type="entry name" value="Ribsml_uS5_D2-typ_fold_subgr"/>
</dbReference>
<dbReference type="GO" id="GO:0005737">
    <property type="term" value="C:cytoplasm"/>
    <property type="evidence" value="ECO:0007669"/>
    <property type="project" value="UniProtKB-SubCell"/>
</dbReference>
<keyword evidence="4 11" id="KW-0547">Nucleotide-binding</keyword>
<dbReference type="PROSITE" id="PS00177">
    <property type="entry name" value="TOPOISOMERASE_II"/>
    <property type="match status" value="1"/>
</dbReference>
<dbReference type="Proteomes" id="UP000030403">
    <property type="component" value="Unassembled WGS sequence"/>
</dbReference>
<dbReference type="EMBL" id="AVPF01000027">
    <property type="protein sequence ID" value="KGX86975.1"/>
    <property type="molecule type" value="Genomic_DNA"/>
</dbReference>
<dbReference type="CDD" id="cd00822">
    <property type="entry name" value="TopoII_Trans_DNA_gyrase"/>
    <property type="match status" value="1"/>
</dbReference>
<dbReference type="NCBIfam" id="TIGR01059">
    <property type="entry name" value="gyrB"/>
    <property type="match status" value="1"/>
</dbReference>
<evidence type="ECO:0000256" key="9">
    <source>
        <dbReference type="ARBA" id="ARBA00023235"/>
    </source>
</evidence>
<dbReference type="InterPro" id="IPR036890">
    <property type="entry name" value="HATPase_C_sf"/>
</dbReference>
<dbReference type="Gene3D" id="3.30.565.10">
    <property type="entry name" value="Histidine kinase-like ATPase, C-terminal domain"/>
    <property type="match status" value="1"/>
</dbReference>
<dbReference type="OrthoDB" id="9802808at2"/>
<dbReference type="SMART" id="SM00387">
    <property type="entry name" value="HATPase_c"/>
    <property type="match status" value="1"/>
</dbReference>
<keyword evidence="9 11" id="KW-0413">Isomerase</keyword>
<dbReference type="InterPro" id="IPR003594">
    <property type="entry name" value="HATPase_dom"/>
</dbReference>
<dbReference type="InterPro" id="IPR006171">
    <property type="entry name" value="TOPRIM_dom"/>
</dbReference>
<dbReference type="HAMAP" id="MF_01898">
    <property type="entry name" value="GyrB"/>
    <property type="match status" value="1"/>
</dbReference>
<comment type="catalytic activity">
    <reaction evidence="1 11">
        <text>ATP-dependent breakage, passage and rejoining of double-stranded DNA.</text>
        <dbReference type="EC" id="5.6.2.2"/>
    </reaction>
</comment>
<comment type="miscellaneous">
    <text evidence="11">Few gyrases are as efficient as E.coli at forming negative supercoils. Not all organisms have 2 type II topoisomerases; in organisms with a single type II topoisomerase this enzyme also has to decatenate newly replicated chromosomes.</text>
</comment>
<dbReference type="SUPFAM" id="SSF54211">
    <property type="entry name" value="Ribosomal protein S5 domain 2-like"/>
    <property type="match status" value="1"/>
</dbReference>
<protein>
    <recommendedName>
        <fullName evidence="11">DNA gyrase subunit B</fullName>
        <ecNumber evidence="11">5.6.2.2</ecNumber>
    </recommendedName>
</protein>
<dbReference type="FunFam" id="3.40.50.670:FF:000002">
    <property type="entry name" value="DNA gyrase subunit B"/>
    <property type="match status" value="1"/>
</dbReference>
<dbReference type="InterPro" id="IPR013506">
    <property type="entry name" value="Topo_IIA_bsu_dom2"/>
</dbReference>
<dbReference type="GO" id="GO:0046872">
    <property type="term" value="F:metal ion binding"/>
    <property type="evidence" value="ECO:0007669"/>
    <property type="project" value="UniProtKB-KW"/>
</dbReference>
<dbReference type="FunFam" id="3.30.565.10:FF:000002">
    <property type="entry name" value="DNA gyrase subunit B"/>
    <property type="match status" value="1"/>
</dbReference>
<dbReference type="InterPro" id="IPR002288">
    <property type="entry name" value="DNA_gyrase_B_C"/>
</dbReference>
<dbReference type="InterPro" id="IPR011557">
    <property type="entry name" value="GyrB"/>
</dbReference>
<reference evidence="13 14" key="1">
    <citation type="submission" date="2013-08" db="EMBL/GenBank/DDBJ databases">
        <authorList>
            <person name="Huang J."/>
            <person name="Wang G."/>
        </authorList>
    </citation>
    <scope>NUCLEOTIDE SEQUENCE [LARGE SCALE GENOMIC DNA]</scope>
    <source>
        <strain evidence="13 14">BH030004</strain>
    </source>
</reference>
<dbReference type="Pfam" id="PF02518">
    <property type="entry name" value="HATPase_c"/>
    <property type="match status" value="1"/>
</dbReference>
<keyword evidence="14" id="KW-1185">Reference proteome</keyword>
<dbReference type="GO" id="GO:0006265">
    <property type="term" value="P:DNA topological change"/>
    <property type="evidence" value="ECO:0007669"/>
    <property type="project" value="UniProtKB-UniRule"/>
</dbReference>
<comment type="subunit">
    <text evidence="11">Heterotetramer, composed of two GyrA and two GyrB chains. In the heterotetramer, GyrA contains the active site tyrosine that forms a transient covalent intermediate with DNA, while GyrB binds cofactors and catalyzes ATP hydrolysis.</text>
</comment>
<evidence type="ECO:0000313" key="14">
    <source>
        <dbReference type="Proteomes" id="UP000030403"/>
    </source>
</evidence>
<keyword evidence="6 11" id="KW-0460">Magnesium</keyword>
<comment type="subunit">
    <text evidence="10">Heterotetramer composed of ParC and ParE.</text>
</comment>
<evidence type="ECO:0000256" key="11">
    <source>
        <dbReference type="HAMAP-Rule" id="MF_01898"/>
    </source>
</evidence>
<comment type="subcellular location">
    <subcellularLocation>
        <location evidence="11">Cytoplasm</location>
    </subcellularLocation>
</comment>
<dbReference type="SUPFAM" id="SSF56719">
    <property type="entry name" value="Type II DNA topoisomerase"/>
    <property type="match status" value="1"/>
</dbReference>
<keyword evidence="3 11" id="KW-0479">Metal-binding</keyword>
<dbReference type="SMART" id="SM00433">
    <property type="entry name" value="TOP2c"/>
    <property type="match status" value="1"/>
</dbReference>
<evidence type="ECO:0000256" key="10">
    <source>
        <dbReference type="ARBA" id="ARBA00063644"/>
    </source>
</evidence>
<dbReference type="GO" id="GO:0003677">
    <property type="term" value="F:DNA binding"/>
    <property type="evidence" value="ECO:0007669"/>
    <property type="project" value="UniProtKB-KW"/>
</dbReference>
<feature type="site" description="Interaction with DNA" evidence="11">
    <location>
        <position position="458"/>
    </location>
</feature>
<dbReference type="InterPro" id="IPR001241">
    <property type="entry name" value="Topo_IIA"/>
</dbReference>
<gene>
    <name evidence="11 13" type="primary">gyrB</name>
    <name evidence="13" type="ORF">N783_10750</name>
</gene>
<dbReference type="Pfam" id="PF00986">
    <property type="entry name" value="DNA_gyraseB_C"/>
    <property type="match status" value="1"/>
</dbReference>
<proteinExistence type="inferred from homology"/>
<comment type="caution">
    <text evidence="13">The sequence shown here is derived from an EMBL/GenBank/DDBJ whole genome shotgun (WGS) entry which is preliminary data.</text>
</comment>
<keyword evidence="11" id="KW-0963">Cytoplasm</keyword>
<dbReference type="AlphaFoldDB" id="A0A0A5G7A2"/>
<dbReference type="InterPro" id="IPR020568">
    <property type="entry name" value="Ribosomal_Su5_D2-typ_SF"/>
</dbReference>
<comment type="similarity">
    <text evidence="2 11">Belongs to the type II topoisomerase GyrB family.</text>
</comment>
<dbReference type="GO" id="GO:0034335">
    <property type="term" value="F:DNA negative supercoiling activity"/>
    <property type="evidence" value="ECO:0007669"/>
    <property type="project" value="UniProtKB-ARBA"/>
</dbReference>
<dbReference type="NCBIfam" id="NF004189">
    <property type="entry name" value="PRK05644.1"/>
    <property type="match status" value="1"/>
</dbReference>
<evidence type="ECO:0000256" key="3">
    <source>
        <dbReference type="ARBA" id="ARBA00022723"/>
    </source>
</evidence>
<dbReference type="Gene3D" id="3.40.50.670">
    <property type="match status" value="1"/>
</dbReference>
<evidence type="ECO:0000256" key="1">
    <source>
        <dbReference type="ARBA" id="ARBA00000185"/>
    </source>
</evidence>
<dbReference type="InterPro" id="IPR034160">
    <property type="entry name" value="TOPRIM_GyrB"/>
</dbReference>
<evidence type="ECO:0000259" key="12">
    <source>
        <dbReference type="PROSITE" id="PS50880"/>
    </source>
</evidence>
<dbReference type="eggNOG" id="COG0187">
    <property type="taxonomic scope" value="Bacteria"/>
</dbReference>
<dbReference type="PRINTS" id="PR00418">
    <property type="entry name" value="TPI2FAMILY"/>
</dbReference>
<evidence type="ECO:0000256" key="5">
    <source>
        <dbReference type="ARBA" id="ARBA00022840"/>
    </source>
</evidence>
<dbReference type="Pfam" id="PF01751">
    <property type="entry name" value="Toprim"/>
    <property type="match status" value="1"/>
</dbReference>
<evidence type="ECO:0000313" key="13">
    <source>
        <dbReference type="EMBL" id="KGX86975.1"/>
    </source>
</evidence>
<dbReference type="GO" id="GO:0005694">
    <property type="term" value="C:chromosome"/>
    <property type="evidence" value="ECO:0007669"/>
    <property type="project" value="InterPro"/>
</dbReference>
<dbReference type="EC" id="5.6.2.2" evidence="11"/>
<dbReference type="PANTHER" id="PTHR45866:SF1">
    <property type="entry name" value="DNA GYRASE SUBUNIT B, MITOCHONDRIAL"/>
    <property type="match status" value="1"/>
</dbReference>
<dbReference type="NCBIfam" id="NF011501">
    <property type="entry name" value="PRK14939.1"/>
    <property type="match status" value="1"/>
</dbReference>
<organism evidence="13 14">
    <name type="scientific">Pontibacillus marinus BH030004 = DSM 16465</name>
    <dbReference type="NCBI Taxonomy" id="1385511"/>
    <lineage>
        <taxon>Bacteria</taxon>
        <taxon>Bacillati</taxon>
        <taxon>Bacillota</taxon>
        <taxon>Bacilli</taxon>
        <taxon>Bacillales</taxon>
        <taxon>Bacillaceae</taxon>
        <taxon>Pontibacillus</taxon>
    </lineage>
</organism>
<dbReference type="PROSITE" id="PS50880">
    <property type="entry name" value="TOPRIM"/>
    <property type="match status" value="1"/>
</dbReference>
<feature type="binding site" evidence="11">
    <location>
        <position position="503"/>
    </location>
    <ligand>
        <name>Mg(2+)</name>
        <dbReference type="ChEBI" id="CHEBI:18420"/>
        <label>1</label>
        <note>catalytic</note>
    </ligand>
</feature>
<feature type="domain" description="Toprim" evidence="12">
    <location>
        <begin position="424"/>
        <end position="538"/>
    </location>
</feature>
<dbReference type="Pfam" id="PF00204">
    <property type="entry name" value="DNA_gyraseB"/>
    <property type="match status" value="1"/>
</dbReference>
<evidence type="ECO:0000256" key="7">
    <source>
        <dbReference type="ARBA" id="ARBA00023029"/>
    </source>
</evidence>
<keyword evidence="8" id="KW-0238">DNA-binding</keyword>
<dbReference type="SUPFAM" id="SSF55874">
    <property type="entry name" value="ATPase domain of HSP90 chaperone/DNA topoisomerase II/histidine kinase"/>
    <property type="match status" value="1"/>
</dbReference>
<dbReference type="InterPro" id="IPR000565">
    <property type="entry name" value="Topo_IIA_B"/>
</dbReference>
<name>A0A0A5G7A2_9BACI</name>
<feature type="binding site" evidence="11">
    <location>
        <position position="430"/>
    </location>
    <ligand>
        <name>Mg(2+)</name>
        <dbReference type="ChEBI" id="CHEBI:18420"/>
        <label>1</label>
        <note>catalytic</note>
    </ligand>
</feature>
<dbReference type="PANTHER" id="PTHR45866">
    <property type="entry name" value="DNA GYRASE/TOPOISOMERASE SUBUNIT B"/>
    <property type="match status" value="1"/>
</dbReference>
<evidence type="ECO:0000256" key="6">
    <source>
        <dbReference type="ARBA" id="ARBA00022842"/>
    </source>
</evidence>
<dbReference type="InterPro" id="IPR018522">
    <property type="entry name" value="TopoIIA_CS"/>
</dbReference>
<dbReference type="Gene3D" id="3.30.230.10">
    <property type="match status" value="1"/>
</dbReference>
<comment type="function">
    <text evidence="11">A type II topoisomerase that negatively supercoils closed circular double-stranded (ds) DNA in an ATP-dependent manner to modulate DNA topology and maintain chromosomes in an underwound state. Negative supercoiling favors strand separation, and DNA replication, transcription, recombination and repair, all of which involve strand separation. Also able to catalyze the interconversion of other topological isomers of dsDNA rings, including catenanes and knotted rings. Type II topoisomerases break and join 2 DNA strands simultaneously in an ATP-dependent manner.</text>
</comment>
<comment type="cofactor">
    <cofactor evidence="11">
        <name>Mg(2+)</name>
        <dbReference type="ChEBI" id="CHEBI:18420"/>
    </cofactor>
    <cofactor evidence="11">
        <name>Mn(2+)</name>
        <dbReference type="ChEBI" id="CHEBI:29035"/>
    </cofactor>
    <cofactor evidence="11">
        <name>Ca(2+)</name>
        <dbReference type="ChEBI" id="CHEBI:29108"/>
    </cofactor>
    <text evidence="11">Binds two Mg(2+) per subunit. The magnesium ions form salt bridges with both the protein and the DNA. Can also accept other divalent metal cations, such as Mn(2+) or Ca(2+).</text>
</comment>
<dbReference type="PRINTS" id="PR01159">
    <property type="entry name" value="DNAGYRASEB"/>
</dbReference>
<feature type="site" description="Interaction with DNA" evidence="11">
    <location>
        <position position="455"/>
    </location>
</feature>
<dbReference type="InterPro" id="IPR013760">
    <property type="entry name" value="Topo_IIA-like_dom_sf"/>
</dbReference>
<feature type="binding site" evidence="11">
    <location>
        <position position="505"/>
    </location>
    <ligand>
        <name>Mg(2+)</name>
        <dbReference type="ChEBI" id="CHEBI:18420"/>
        <label>2</label>
    </ligand>
</feature>
<dbReference type="CDD" id="cd03366">
    <property type="entry name" value="TOPRIM_TopoIIA_GyrB"/>
    <property type="match status" value="1"/>
</dbReference>
<sequence length="640" mass="72045">MEEKLSEQQAYDENQIQVLEGLEAVRKRPGMYIGSTNEKGLHHLVWEIVDNSIDEALAGYCDHITVTIEKDNSITVTDNGRGIPVGMHKKANRPAVEVILTVLHAGGKFGGGGYKVSGGLHGVGASVVNALSSELEVFVHLDGQIHYQKYHRGVPDEDLKVIGETDVSGTRIHFKPDTEIFSETQEYQFDTLANRLRELAFLNKGIKISINDERDEEQEDKEFLYEGGIVSYVEHLNRTRDGLHEPFYVESESEEISVEVALQYNDGFVSNIYSFANNIHTYEGGTHESGFKTALTRVINDYARKNQMFKENDPNLTGDDVREGLTAIISIKHPDPQFEGQTKTKLGNSEARTVTDNIFNEYFSKYLFENPDSAKQIVEKGLMASRARAAAKKARELTRRKNALEVSNLPGKLADCSSKDPSISELYVVEGDSAGGSAKQGRDRHYQAILPLRGKIINVEKARLDKILSNNEVRAIITALGTGIGEEFDISKARYQKIVIMTDADVDGAHIRTLLLTFFYRYMRPLLEHGYIYIAQPPLYKIQQGKAIYYAFNDKEMESKLEELSKTPKPGLQRYKGLGEMNPEQLWETTMDPETRTLLQVSLQDAIEADEIFEILMGDKVEPRRNFIQDNAAYVKNLDV</sequence>
<accession>A0A0A5G7A2</accession>
<dbReference type="CDD" id="cd16928">
    <property type="entry name" value="HATPase_GyrB-like"/>
    <property type="match status" value="1"/>
</dbReference>